<dbReference type="Proteomes" id="UP000266091">
    <property type="component" value="Unassembled WGS sequence"/>
</dbReference>
<accession>A0A388SE27</accession>
<dbReference type="SUPFAM" id="SSF46785">
    <property type="entry name" value="Winged helix' DNA-binding domain"/>
    <property type="match status" value="1"/>
</dbReference>
<sequence length="228" mass="25224">MDHVYAECPWVVPPDAPELLALFREKGRPAFVRSRTVVNFGEEPTAYLVEEGLVGTFAGGVGKYERLIVLFPPGTSVGAEKSIKGKHAIKPLIARALLPTKVLVMDAAQFKRELELDPILCIAALKSFIRHDDAKIEGLLMNDLLTVPQRVALMVKVLFQALNMPLTALPKCLPKTITVTELARLVHSDRAVVSRILAKWVEEGIVVTHDGMYFFSNKLNQILGDEEV</sequence>
<dbReference type="InterPro" id="IPR014710">
    <property type="entry name" value="RmlC-like_jellyroll"/>
</dbReference>
<protein>
    <recommendedName>
        <fullName evidence="3">Crp/Fnr family transcriptional regulator</fullName>
    </recommendedName>
</protein>
<proteinExistence type="predicted"/>
<reference evidence="1 2" key="1">
    <citation type="journal article" date="2018" name="Int. J. Syst. Evol. Microbiol.">
        <title>Mesosutterella multiformis gen. nov., sp. nov., a member of the family Sutterellaceae and Sutterella megalosphaeroides sp. nov., isolated from human faeces.</title>
        <authorList>
            <person name="Sakamoto M."/>
            <person name="Ikeyama N."/>
            <person name="Kunihiro T."/>
            <person name="Iino T."/>
            <person name="Yuki M."/>
            <person name="Ohkuma M."/>
        </authorList>
    </citation>
    <scope>NUCLEOTIDE SEQUENCE [LARGE SCALE GENOMIC DNA]</scope>
    <source>
        <strain evidence="1 2">4NBBH2</strain>
    </source>
</reference>
<dbReference type="InterPro" id="IPR018490">
    <property type="entry name" value="cNMP-bd_dom_sf"/>
</dbReference>
<evidence type="ECO:0000313" key="1">
    <source>
        <dbReference type="EMBL" id="GBO94516.1"/>
    </source>
</evidence>
<dbReference type="AlphaFoldDB" id="A0A388SE27"/>
<gene>
    <name evidence="1" type="ORF">MESMUL_18700</name>
</gene>
<dbReference type="InterPro" id="IPR036390">
    <property type="entry name" value="WH_DNA-bd_sf"/>
</dbReference>
<evidence type="ECO:0008006" key="3">
    <source>
        <dbReference type="Google" id="ProtNLM"/>
    </source>
</evidence>
<name>A0A388SE27_9BURK</name>
<organism evidence="1 2">
    <name type="scientific">Mesosutterella multiformis</name>
    <dbReference type="NCBI Taxonomy" id="2259133"/>
    <lineage>
        <taxon>Bacteria</taxon>
        <taxon>Pseudomonadati</taxon>
        <taxon>Pseudomonadota</taxon>
        <taxon>Betaproteobacteria</taxon>
        <taxon>Burkholderiales</taxon>
        <taxon>Sutterellaceae</taxon>
        <taxon>Mesosutterella</taxon>
    </lineage>
</organism>
<dbReference type="EMBL" id="BGZJ01000002">
    <property type="protein sequence ID" value="GBO94516.1"/>
    <property type="molecule type" value="Genomic_DNA"/>
</dbReference>
<dbReference type="RefSeq" id="WP_116270770.1">
    <property type="nucleotide sequence ID" value="NZ_BGZJ01000002.1"/>
</dbReference>
<evidence type="ECO:0000313" key="2">
    <source>
        <dbReference type="Proteomes" id="UP000266091"/>
    </source>
</evidence>
<dbReference type="Gene3D" id="2.60.120.10">
    <property type="entry name" value="Jelly Rolls"/>
    <property type="match status" value="1"/>
</dbReference>
<keyword evidence="2" id="KW-1185">Reference proteome</keyword>
<dbReference type="SUPFAM" id="SSF51206">
    <property type="entry name" value="cAMP-binding domain-like"/>
    <property type="match status" value="1"/>
</dbReference>
<comment type="caution">
    <text evidence="1">The sequence shown here is derived from an EMBL/GenBank/DDBJ whole genome shotgun (WGS) entry which is preliminary data.</text>
</comment>
<dbReference type="OrthoDB" id="9155229at2"/>